<dbReference type="AlphaFoldDB" id="A0A396J3D0"/>
<dbReference type="InterPro" id="IPR027949">
    <property type="entry name" value="Chloroplast_duf"/>
</dbReference>
<reference evidence="3" key="1">
    <citation type="journal article" date="2018" name="Nat. Plants">
        <title>Whole-genome landscape of Medicago truncatula symbiotic genes.</title>
        <authorList>
            <person name="Pecrix Y."/>
            <person name="Staton S.E."/>
            <person name="Sallet E."/>
            <person name="Lelandais-Briere C."/>
            <person name="Moreau S."/>
            <person name="Carrere S."/>
            <person name="Blein T."/>
            <person name="Jardinaud M.F."/>
            <person name="Latrasse D."/>
            <person name="Zouine M."/>
            <person name="Zahm M."/>
            <person name="Kreplak J."/>
            <person name="Mayjonade B."/>
            <person name="Satge C."/>
            <person name="Perez M."/>
            <person name="Cauet S."/>
            <person name="Marande W."/>
            <person name="Chantry-Darmon C."/>
            <person name="Lopez-Roques C."/>
            <person name="Bouchez O."/>
            <person name="Berard A."/>
            <person name="Debelle F."/>
            <person name="Munos S."/>
            <person name="Bendahmane A."/>
            <person name="Berges H."/>
            <person name="Niebel A."/>
            <person name="Buitink J."/>
            <person name="Frugier F."/>
            <person name="Benhamed M."/>
            <person name="Crespi M."/>
            <person name="Gouzy J."/>
            <person name="Gamas P."/>
        </authorList>
    </citation>
    <scope>NUCLEOTIDE SEQUENCE [LARGE SCALE GENOMIC DNA]</scope>
    <source>
        <strain evidence="3">cv. Jemalong A17</strain>
    </source>
</reference>
<evidence type="ECO:0000256" key="1">
    <source>
        <dbReference type="SAM" id="MobiDB-lite"/>
    </source>
</evidence>
<name>A0A396J3D0_MEDTR</name>
<dbReference type="Gramene" id="rna8255">
    <property type="protein sequence ID" value="RHN72529.1"/>
    <property type="gene ID" value="gene8255"/>
</dbReference>
<feature type="region of interest" description="Disordered" evidence="1">
    <location>
        <begin position="1"/>
        <end position="23"/>
    </location>
</feature>
<gene>
    <name evidence="2" type="ORF">MtrunA17_Chr2g0288701</name>
</gene>
<dbReference type="EMBL" id="PSQE01000002">
    <property type="protein sequence ID" value="RHN72529.1"/>
    <property type="molecule type" value="Genomic_DNA"/>
</dbReference>
<organism evidence="2 3">
    <name type="scientific">Medicago truncatula</name>
    <name type="common">Barrel medic</name>
    <name type="synonym">Medicago tribuloides</name>
    <dbReference type="NCBI Taxonomy" id="3880"/>
    <lineage>
        <taxon>Eukaryota</taxon>
        <taxon>Viridiplantae</taxon>
        <taxon>Streptophyta</taxon>
        <taxon>Embryophyta</taxon>
        <taxon>Tracheophyta</taxon>
        <taxon>Spermatophyta</taxon>
        <taxon>Magnoliopsida</taxon>
        <taxon>eudicotyledons</taxon>
        <taxon>Gunneridae</taxon>
        <taxon>Pentapetalae</taxon>
        <taxon>rosids</taxon>
        <taxon>fabids</taxon>
        <taxon>Fabales</taxon>
        <taxon>Fabaceae</taxon>
        <taxon>Papilionoideae</taxon>
        <taxon>50 kb inversion clade</taxon>
        <taxon>NPAAA clade</taxon>
        <taxon>Hologalegina</taxon>
        <taxon>IRL clade</taxon>
        <taxon>Trifolieae</taxon>
        <taxon>Medicago</taxon>
    </lineage>
</organism>
<dbReference type="PANTHER" id="PTHR33358">
    <property type="entry name" value="F-BOX PROTEIN WITH A DOMAIN PROTEIN"/>
    <property type="match status" value="1"/>
</dbReference>
<comment type="caution">
    <text evidence="2">The sequence shown here is derived from an EMBL/GenBank/DDBJ whole genome shotgun (WGS) entry which is preliminary data.</text>
</comment>
<evidence type="ECO:0000313" key="2">
    <source>
        <dbReference type="EMBL" id="RHN72529.1"/>
    </source>
</evidence>
<feature type="compositionally biased region" description="Low complexity" evidence="1">
    <location>
        <begin position="7"/>
        <end position="23"/>
    </location>
</feature>
<dbReference type="PANTHER" id="PTHR33358:SF12">
    <property type="entry name" value="F-BOX PROTEIN WITH A DOMAIN PROTEIN"/>
    <property type="match status" value="1"/>
</dbReference>
<proteinExistence type="predicted"/>
<protein>
    <submittedName>
        <fullName evidence="2">Putative petal formation-expressed</fullName>
    </submittedName>
</protein>
<dbReference type="Proteomes" id="UP000265566">
    <property type="component" value="Chromosome 2"/>
</dbReference>
<dbReference type="Pfam" id="PF14476">
    <property type="entry name" value="Chloroplast_duf"/>
    <property type="match status" value="1"/>
</dbReference>
<sequence>MHSLKFSSPLNCLPSSNSSSSSSHLSLNRITCCINFPKLPRLCLFSVPKASKTSVVIKKNTQKILQKIIETINKLHENDHGDYDESIYNSSNFNITTIKLYAISEAVSDRIEMHKNLGQQRDNWNTLLLNSINMITLTASTMSAIACCFDSDAPLLALKLSSLLCYFLPPLEYYL</sequence>
<accession>A0A396J3D0</accession>
<evidence type="ECO:0000313" key="3">
    <source>
        <dbReference type="Proteomes" id="UP000265566"/>
    </source>
</evidence>